<evidence type="ECO:0000313" key="5">
    <source>
        <dbReference type="Proteomes" id="UP000197065"/>
    </source>
</evidence>
<reference evidence="4 5" key="1">
    <citation type="submission" date="2017-06" db="EMBL/GenBank/DDBJ databases">
        <authorList>
            <person name="Kim H.J."/>
            <person name="Triplett B.A."/>
        </authorList>
    </citation>
    <scope>NUCLEOTIDE SEQUENCE [LARGE SCALE GENOMIC DNA]</scope>
    <source>
        <strain evidence="4 5">B29T1</strain>
    </source>
</reference>
<dbReference type="InterPro" id="IPR007848">
    <property type="entry name" value="Small_mtfrase_dom"/>
</dbReference>
<accession>A0A212QN55</accession>
<feature type="domain" description="Methyltransferase small" evidence="3">
    <location>
        <begin position="34"/>
        <end position="128"/>
    </location>
</feature>
<evidence type="ECO:0000256" key="2">
    <source>
        <dbReference type="ARBA" id="ARBA00022691"/>
    </source>
</evidence>
<dbReference type="Proteomes" id="UP000197065">
    <property type="component" value="Unassembled WGS sequence"/>
</dbReference>
<organism evidence="4 5">
    <name type="scientific">Arboricoccus pini</name>
    <dbReference type="NCBI Taxonomy" id="1963835"/>
    <lineage>
        <taxon>Bacteria</taxon>
        <taxon>Pseudomonadati</taxon>
        <taxon>Pseudomonadota</taxon>
        <taxon>Alphaproteobacteria</taxon>
        <taxon>Geminicoccales</taxon>
        <taxon>Geminicoccaceae</taxon>
        <taxon>Arboricoccus</taxon>
    </lineage>
</organism>
<dbReference type="CDD" id="cd02440">
    <property type="entry name" value="AdoMet_MTases"/>
    <property type="match status" value="1"/>
</dbReference>
<dbReference type="InterPro" id="IPR050210">
    <property type="entry name" value="tRNA_Adenine-N(6)_MTase"/>
</dbReference>
<dbReference type="GO" id="GO:0032259">
    <property type="term" value="P:methylation"/>
    <property type="evidence" value="ECO:0007669"/>
    <property type="project" value="UniProtKB-KW"/>
</dbReference>
<dbReference type="Pfam" id="PF05175">
    <property type="entry name" value="MTS"/>
    <property type="match status" value="1"/>
</dbReference>
<sequence>MDSVATSLDRLLGGKVNLLQPQKGYRVAIDPVLLAAATPIAAGERALDMGCGTFAIGLCLAARVPGSFVVGLESNPAIAALARASIDLNNMNEFLSVIEGDAARPPVALRRDSFDHVITNPPYLTEDAAGRAAHAGPKAHAHVEGMTLAPWLDACLRRLRPAGYLSIVHRADRLDEILSHLSGRAGDIRIFPLWPRASSPKPSRLLVRARKGSRAGVQLLRGMVLHGEGGTFTAEASAVLRDGMPLKL</sequence>
<dbReference type="SUPFAM" id="SSF53335">
    <property type="entry name" value="S-adenosyl-L-methionine-dependent methyltransferases"/>
    <property type="match status" value="1"/>
</dbReference>
<keyword evidence="5" id="KW-1185">Reference proteome</keyword>
<dbReference type="GO" id="GO:0003676">
    <property type="term" value="F:nucleic acid binding"/>
    <property type="evidence" value="ECO:0007669"/>
    <property type="project" value="InterPro"/>
</dbReference>
<keyword evidence="2" id="KW-0949">S-adenosyl-L-methionine</keyword>
<dbReference type="OrthoDB" id="5489421at2"/>
<dbReference type="GO" id="GO:0008757">
    <property type="term" value="F:S-adenosylmethionine-dependent methyltransferase activity"/>
    <property type="evidence" value="ECO:0007669"/>
    <property type="project" value="UniProtKB-ARBA"/>
</dbReference>
<keyword evidence="1 4" id="KW-0808">Transferase</keyword>
<gene>
    <name evidence="4" type="ORF">SAMN07250955_10247</name>
</gene>
<evidence type="ECO:0000259" key="3">
    <source>
        <dbReference type="Pfam" id="PF05175"/>
    </source>
</evidence>
<dbReference type="RefSeq" id="WP_088559934.1">
    <property type="nucleotide sequence ID" value="NZ_FYEH01000002.1"/>
</dbReference>
<protein>
    <submittedName>
        <fullName evidence="4">tRNA1(Val) A37 N6-methylase TrmN6</fullName>
    </submittedName>
</protein>
<evidence type="ECO:0000313" key="4">
    <source>
        <dbReference type="EMBL" id="SNB60756.1"/>
    </source>
</evidence>
<proteinExistence type="predicted"/>
<dbReference type="GO" id="GO:0008170">
    <property type="term" value="F:N-methyltransferase activity"/>
    <property type="evidence" value="ECO:0007669"/>
    <property type="project" value="UniProtKB-ARBA"/>
</dbReference>
<name>A0A212QN55_9PROT</name>
<dbReference type="EMBL" id="FYEH01000002">
    <property type="protein sequence ID" value="SNB60756.1"/>
    <property type="molecule type" value="Genomic_DNA"/>
</dbReference>
<keyword evidence="1 4" id="KW-0489">Methyltransferase</keyword>
<dbReference type="InterPro" id="IPR002052">
    <property type="entry name" value="DNA_methylase_N6_adenine_CS"/>
</dbReference>
<evidence type="ECO:0000256" key="1">
    <source>
        <dbReference type="ARBA" id="ARBA00022603"/>
    </source>
</evidence>
<dbReference type="PANTHER" id="PTHR47739:SF1">
    <property type="entry name" value="TRNA1(VAL) (ADENINE(37)-N6)-METHYLTRANSFERASE"/>
    <property type="match status" value="1"/>
</dbReference>
<dbReference type="InterPro" id="IPR029063">
    <property type="entry name" value="SAM-dependent_MTases_sf"/>
</dbReference>
<dbReference type="PROSITE" id="PS00092">
    <property type="entry name" value="N6_MTASE"/>
    <property type="match status" value="1"/>
</dbReference>
<dbReference type="Gene3D" id="3.40.50.150">
    <property type="entry name" value="Vaccinia Virus protein VP39"/>
    <property type="match status" value="1"/>
</dbReference>
<dbReference type="AlphaFoldDB" id="A0A212QN55"/>
<dbReference type="PANTHER" id="PTHR47739">
    <property type="entry name" value="TRNA1(VAL) (ADENINE(37)-N6)-METHYLTRANSFERASE"/>
    <property type="match status" value="1"/>
</dbReference>